<dbReference type="PROSITE" id="PS50088">
    <property type="entry name" value="ANK_REPEAT"/>
    <property type="match status" value="4"/>
</dbReference>
<feature type="repeat" description="ANK" evidence="3">
    <location>
        <begin position="119"/>
        <end position="151"/>
    </location>
</feature>
<keyword evidence="2 3" id="KW-0040">ANK repeat</keyword>
<feature type="repeat" description="ANK" evidence="3">
    <location>
        <begin position="152"/>
        <end position="184"/>
    </location>
</feature>
<name>A0ABD0TDT8_LOXSC</name>
<dbReference type="Pfam" id="PF00023">
    <property type="entry name" value="Ank"/>
    <property type="match status" value="1"/>
</dbReference>
<dbReference type="PRINTS" id="PR01415">
    <property type="entry name" value="ANKYRIN"/>
</dbReference>
<feature type="repeat" description="ANK" evidence="3">
    <location>
        <begin position="86"/>
        <end position="118"/>
    </location>
</feature>
<comment type="caution">
    <text evidence="5">The sequence shown here is derived from an EMBL/GenBank/DDBJ whole genome shotgun (WGS) entry which is preliminary data.</text>
</comment>
<dbReference type="Pfam" id="PF12796">
    <property type="entry name" value="Ank_2"/>
    <property type="match status" value="1"/>
</dbReference>
<dbReference type="EMBL" id="JBEDNZ010000006">
    <property type="protein sequence ID" value="KAL0841238.1"/>
    <property type="molecule type" value="Genomic_DNA"/>
</dbReference>
<feature type="signal peptide" evidence="4">
    <location>
        <begin position="1"/>
        <end position="23"/>
    </location>
</feature>
<reference evidence="5 6" key="1">
    <citation type="submission" date="2024-06" db="EMBL/GenBank/DDBJ databases">
        <title>A chromosome-level genome assembly of beet webworm, Loxostege sticticalis.</title>
        <authorList>
            <person name="Zhang Y."/>
        </authorList>
    </citation>
    <scope>NUCLEOTIDE SEQUENCE [LARGE SCALE GENOMIC DNA]</scope>
    <source>
        <strain evidence="5">AQ028</strain>
        <tissue evidence="5">Male pupae</tissue>
    </source>
</reference>
<dbReference type="AlphaFoldDB" id="A0ABD0TDT8"/>
<dbReference type="PROSITE" id="PS50297">
    <property type="entry name" value="ANK_REP_REGION"/>
    <property type="match status" value="4"/>
</dbReference>
<dbReference type="SMART" id="SM00248">
    <property type="entry name" value="ANK"/>
    <property type="match status" value="4"/>
</dbReference>
<evidence type="ECO:0000256" key="2">
    <source>
        <dbReference type="ARBA" id="ARBA00023043"/>
    </source>
</evidence>
<accession>A0ABD0TDT8</accession>
<feature type="repeat" description="ANK" evidence="3">
    <location>
        <begin position="185"/>
        <end position="210"/>
    </location>
</feature>
<organism evidence="5 6">
    <name type="scientific">Loxostege sticticalis</name>
    <name type="common">Beet webworm moth</name>
    <dbReference type="NCBI Taxonomy" id="481309"/>
    <lineage>
        <taxon>Eukaryota</taxon>
        <taxon>Metazoa</taxon>
        <taxon>Ecdysozoa</taxon>
        <taxon>Arthropoda</taxon>
        <taxon>Hexapoda</taxon>
        <taxon>Insecta</taxon>
        <taxon>Pterygota</taxon>
        <taxon>Neoptera</taxon>
        <taxon>Endopterygota</taxon>
        <taxon>Lepidoptera</taxon>
        <taxon>Glossata</taxon>
        <taxon>Ditrysia</taxon>
        <taxon>Pyraloidea</taxon>
        <taxon>Crambidae</taxon>
        <taxon>Pyraustinae</taxon>
        <taxon>Loxostege</taxon>
    </lineage>
</organism>
<evidence type="ECO:0008006" key="7">
    <source>
        <dbReference type="Google" id="ProtNLM"/>
    </source>
</evidence>
<dbReference type="PANTHER" id="PTHR24198">
    <property type="entry name" value="ANKYRIN REPEAT AND PROTEIN KINASE DOMAIN-CONTAINING PROTEIN"/>
    <property type="match status" value="1"/>
</dbReference>
<keyword evidence="1" id="KW-0677">Repeat</keyword>
<dbReference type="InterPro" id="IPR002110">
    <property type="entry name" value="Ankyrin_rpt"/>
</dbReference>
<keyword evidence="4" id="KW-0732">Signal</keyword>
<dbReference type="PANTHER" id="PTHR24198:SF165">
    <property type="entry name" value="ANKYRIN REPEAT-CONTAINING PROTEIN-RELATED"/>
    <property type="match status" value="1"/>
</dbReference>
<dbReference type="SUPFAM" id="SSF48403">
    <property type="entry name" value="Ankyrin repeat"/>
    <property type="match status" value="1"/>
</dbReference>
<evidence type="ECO:0000313" key="5">
    <source>
        <dbReference type="EMBL" id="KAL0841238.1"/>
    </source>
</evidence>
<gene>
    <name evidence="5" type="ORF">ABMA28_014970</name>
</gene>
<evidence type="ECO:0000313" key="6">
    <source>
        <dbReference type="Proteomes" id="UP001549921"/>
    </source>
</evidence>
<dbReference type="Proteomes" id="UP001549921">
    <property type="component" value="Unassembled WGS sequence"/>
</dbReference>
<evidence type="ECO:0000256" key="4">
    <source>
        <dbReference type="SAM" id="SignalP"/>
    </source>
</evidence>
<dbReference type="InterPro" id="IPR036770">
    <property type="entry name" value="Ankyrin_rpt-contain_sf"/>
</dbReference>
<protein>
    <recommendedName>
        <fullName evidence="7">26S proteasome non-ATPase regulatory subunit 10</fullName>
    </recommendedName>
</protein>
<evidence type="ECO:0000256" key="1">
    <source>
        <dbReference type="ARBA" id="ARBA00022737"/>
    </source>
</evidence>
<proteinExistence type="predicted"/>
<evidence type="ECO:0000256" key="3">
    <source>
        <dbReference type="PROSITE-ProRule" id="PRU00023"/>
    </source>
</evidence>
<dbReference type="Gene3D" id="1.25.40.20">
    <property type="entry name" value="Ankyrin repeat-containing domain"/>
    <property type="match status" value="1"/>
</dbReference>
<sequence>MSDCLSLSLTFILICCCFHELHFLSDLINKHIIKYLFVCVVEVQCTVHHLTMSINSIYEVAYKGDFNQIKVKVDENVSLVKTTDENGRLLLHWAAIGGNENLVDFLIDNGSAINSIDDTNSSALTLAASAGRLPVVKLLIDRGADVNHQNNRGQSSLHYACSKGHFEIAKLLIEAGANVNKTDNLKATPLHRAAAQGRSNIVELLLQSPALEIDAQDCTGSSPL</sequence>
<feature type="chain" id="PRO_5044786476" description="26S proteasome non-ATPase regulatory subunit 10" evidence="4">
    <location>
        <begin position="24"/>
        <end position="224"/>
    </location>
</feature>